<dbReference type="InterPro" id="IPR015500">
    <property type="entry name" value="Peptidase_S8_subtilisin-rel"/>
</dbReference>
<dbReference type="PANTHER" id="PTHR43806:SF11">
    <property type="entry name" value="CEREVISIN-RELATED"/>
    <property type="match status" value="1"/>
</dbReference>
<dbReference type="PROSITE" id="PS00137">
    <property type="entry name" value="SUBTILASE_HIS"/>
    <property type="match status" value="1"/>
</dbReference>
<dbReference type="PROSITE" id="PS00138">
    <property type="entry name" value="SUBTILASE_SER"/>
    <property type="match status" value="1"/>
</dbReference>
<feature type="active site" description="Charge relay system" evidence="5">
    <location>
        <position position="358"/>
    </location>
</feature>
<evidence type="ECO:0000256" key="4">
    <source>
        <dbReference type="ARBA" id="ARBA00022825"/>
    </source>
</evidence>
<comment type="caution">
    <text evidence="7">The sequence shown here is derived from an EMBL/GenBank/DDBJ whole genome shotgun (WGS) entry which is preliminary data.</text>
</comment>
<dbReference type="SUPFAM" id="SSF52743">
    <property type="entry name" value="Subtilisin-like"/>
    <property type="match status" value="1"/>
</dbReference>
<name>A0A396S6M8_9SPHN</name>
<dbReference type="RefSeq" id="WP_118862583.1">
    <property type="nucleotide sequence ID" value="NZ_QWLV01000001.1"/>
</dbReference>
<comment type="similarity">
    <text evidence="1 5">Belongs to the peptidase S8 family.</text>
</comment>
<evidence type="ECO:0000313" key="8">
    <source>
        <dbReference type="Proteomes" id="UP000266693"/>
    </source>
</evidence>
<dbReference type="InterPro" id="IPR036852">
    <property type="entry name" value="Peptidase_S8/S53_dom_sf"/>
</dbReference>
<sequence length="400" mass="40471">MRLLIALILAITAAPLIAQVALPGARLPQIGVPPLGEIRQRLDDTVRDARRLVADRTDRLRDFVRQNREAVEIDDRGAPAVRGEIVAMGIDGAAEAALLRAGFGLIARERIDGLGLAFVRFRTPDGDSLARALREARRIAPGAEIGADTLHFQSGASPEIPAAPLAQGRGARAALGLIDGGVARHPSLTAPVEQRGFARGGPAPSAHGTAVASLIAGNGKVKGGAPGAALRVADVYGRDPAGGGAVAIARALGWLSASGTRITTISLVGPSNPLLAAAVAAAQRRGMTIVAAVGNDGPAAPPGYPAGYPGVIAVTAVDRRMRVLPEAQAAVHVDFAAPGAGIRAADADGGTVRVRGTSYAAPLVAGALFRAGSRAVLARIAERPSKATGAGIVCADCPAR</sequence>
<evidence type="ECO:0000256" key="1">
    <source>
        <dbReference type="ARBA" id="ARBA00011073"/>
    </source>
</evidence>
<organism evidence="7 8">
    <name type="scientific">Sphingomonas gilva</name>
    <dbReference type="NCBI Taxonomy" id="2305907"/>
    <lineage>
        <taxon>Bacteria</taxon>
        <taxon>Pseudomonadati</taxon>
        <taxon>Pseudomonadota</taxon>
        <taxon>Alphaproteobacteria</taxon>
        <taxon>Sphingomonadales</taxon>
        <taxon>Sphingomonadaceae</taxon>
        <taxon>Sphingomonas</taxon>
    </lineage>
</organism>
<keyword evidence="4 5" id="KW-0720">Serine protease</keyword>
<reference evidence="7 8" key="1">
    <citation type="submission" date="2018-08" db="EMBL/GenBank/DDBJ databases">
        <title>The multiple taxonomic identification of Sphingomonas gilva.</title>
        <authorList>
            <person name="Zhu D."/>
            <person name="Zheng S."/>
        </authorList>
    </citation>
    <scope>NUCLEOTIDE SEQUENCE [LARGE SCALE GENOMIC DNA]</scope>
    <source>
        <strain evidence="7 8">ZDH117</strain>
    </source>
</reference>
<dbReference type="InterPro" id="IPR022398">
    <property type="entry name" value="Peptidase_S8_His-AS"/>
</dbReference>
<keyword evidence="3 5" id="KW-0378">Hydrolase</keyword>
<dbReference type="PROSITE" id="PS51892">
    <property type="entry name" value="SUBTILASE"/>
    <property type="match status" value="1"/>
</dbReference>
<feature type="active site" description="Charge relay system" evidence="5">
    <location>
        <position position="179"/>
    </location>
</feature>
<evidence type="ECO:0000256" key="2">
    <source>
        <dbReference type="ARBA" id="ARBA00022670"/>
    </source>
</evidence>
<dbReference type="GO" id="GO:0006508">
    <property type="term" value="P:proteolysis"/>
    <property type="evidence" value="ECO:0007669"/>
    <property type="project" value="UniProtKB-KW"/>
</dbReference>
<proteinExistence type="inferred from homology"/>
<keyword evidence="8" id="KW-1185">Reference proteome</keyword>
<dbReference type="PRINTS" id="PR00723">
    <property type="entry name" value="SUBTILISIN"/>
</dbReference>
<dbReference type="CDD" id="cd05561">
    <property type="entry name" value="Peptidases_S8_4"/>
    <property type="match status" value="1"/>
</dbReference>
<evidence type="ECO:0000256" key="3">
    <source>
        <dbReference type="ARBA" id="ARBA00022801"/>
    </source>
</evidence>
<evidence type="ECO:0000256" key="5">
    <source>
        <dbReference type="PROSITE-ProRule" id="PRU01240"/>
    </source>
</evidence>
<protein>
    <submittedName>
        <fullName evidence="7">Serine protease</fullName>
    </submittedName>
</protein>
<feature type="active site" description="Charge relay system" evidence="5">
    <location>
        <position position="207"/>
    </location>
</feature>
<gene>
    <name evidence="7" type="ORF">D1610_02850</name>
</gene>
<accession>A0A396S6M8</accession>
<evidence type="ECO:0000313" key="7">
    <source>
        <dbReference type="EMBL" id="RHW19075.1"/>
    </source>
</evidence>
<dbReference type="InterPro" id="IPR050131">
    <property type="entry name" value="Peptidase_S8_subtilisin-like"/>
</dbReference>
<dbReference type="AlphaFoldDB" id="A0A396S6M8"/>
<dbReference type="Gene3D" id="3.40.50.200">
    <property type="entry name" value="Peptidase S8/S53 domain"/>
    <property type="match status" value="1"/>
</dbReference>
<dbReference type="OrthoDB" id="5405281at2"/>
<dbReference type="InterPro" id="IPR023828">
    <property type="entry name" value="Peptidase_S8_Ser-AS"/>
</dbReference>
<dbReference type="GO" id="GO:0004252">
    <property type="term" value="F:serine-type endopeptidase activity"/>
    <property type="evidence" value="ECO:0007669"/>
    <property type="project" value="UniProtKB-UniRule"/>
</dbReference>
<feature type="domain" description="Peptidase S8/S53" evidence="6">
    <location>
        <begin position="203"/>
        <end position="368"/>
    </location>
</feature>
<dbReference type="EMBL" id="QWLV01000001">
    <property type="protein sequence ID" value="RHW19075.1"/>
    <property type="molecule type" value="Genomic_DNA"/>
</dbReference>
<dbReference type="InterPro" id="IPR000209">
    <property type="entry name" value="Peptidase_S8/S53_dom"/>
</dbReference>
<dbReference type="PANTHER" id="PTHR43806">
    <property type="entry name" value="PEPTIDASE S8"/>
    <property type="match status" value="1"/>
</dbReference>
<evidence type="ECO:0000259" key="6">
    <source>
        <dbReference type="Pfam" id="PF00082"/>
    </source>
</evidence>
<dbReference type="Proteomes" id="UP000266693">
    <property type="component" value="Unassembled WGS sequence"/>
</dbReference>
<dbReference type="Pfam" id="PF00082">
    <property type="entry name" value="Peptidase_S8"/>
    <property type="match status" value="1"/>
</dbReference>
<keyword evidence="2 5" id="KW-0645">Protease</keyword>